<reference evidence="11" key="1">
    <citation type="submission" date="2022-07" db="EMBL/GenBank/DDBJ databases">
        <title>Phylogenomic reconstructions and comparative analyses of Kickxellomycotina fungi.</title>
        <authorList>
            <person name="Reynolds N.K."/>
            <person name="Stajich J.E."/>
            <person name="Barry K."/>
            <person name="Grigoriev I.V."/>
            <person name="Crous P."/>
            <person name="Smith M.E."/>
        </authorList>
    </citation>
    <scope>NUCLEOTIDE SEQUENCE</scope>
    <source>
        <strain evidence="11">RSA 861</strain>
    </source>
</reference>
<dbReference type="OrthoDB" id="498125at2759"/>
<feature type="compositionally biased region" description="Basic and acidic residues" evidence="9">
    <location>
        <begin position="335"/>
        <end position="349"/>
    </location>
</feature>
<dbReference type="GO" id="GO:0005634">
    <property type="term" value="C:nucleus"/>
    <property type="evidence" value="ECO:0007669"/>
    <property type="project" value="TreeGrafter"/>
</dbReference>
<evidence type="ECO:0000256" key="5">
    <source>
        <dbReference type="PIRSR" id="PIRSR604808-1"/>
    </source>
</evidence>
<dbReference type="SUPFAM" id="SSF56219">
    <property type="entry name" value="DNase I-like"/>
    <property type="match status" value="1"/>
</dbReference>
<keyword evidence="4 6" id="KW-0460">Magnesium</keyword>
<dbReference type="Gene3D" id="3.60.10.10">
    <property type="entry name" value="Endonuclease/exonuclease/phosphatase"/>
    <property type="match status" value="1"/>
</dbReference>
<feature type="region of interest" description="Disordered" evidence="9">
    <location>
        <begin position="330"/>
        <end position="349"/>
    </location>
</feature>
<evidence type="ECO:0000256" key="9">
    <source>
        <dbReference type="SAM" id="MobiDB-lite"/>
    </source>
</evidence>
<dbReference type="GO" id="GO:0008311">
    <property type="term" value="F:double-stranded DNA 3'-5' DNA exonuclease activity"/>
    <property type="evidence" value="ECO:0007669"/>
    <property type="project" value="TreeGrafter"/>
</dbReference>
<dbReference type="CDD" id="cd09087">
    <property type="entry name" value="Ape1-like_AP-endo"/>
    <property type="match status" value="1"/>
</dbReference>
<sequence>MAPAKRKAAVAVESSPTKATLAAKKTAVAAAKKAKAAPADADADDFPTNKEMPSSYDYPPTPEDQWKLVTFNVNSLPAAVKKGFKAYVAAEQPTVLCVQETKVNEPMAFLMDRKSFPHQYWSSPTNGKKGYSGTAVFSKVKPLSVRYGMKPSTMDDEGRVITLEFDDFFLINCYTPNAGDKLVRLPFRQEWDRTMNTYLTSLEATKPVVYTGDLNVAHQRWDLSRPDTNTRSAGFTIEERDGFSAILSTEPPRVDTFRHLYPEEKSARCYTFFSYRFMCRAKKLGWRLDYFVASQQLLPRVVDVRVRSECYGASDHVPLVMWLKKGEVTPATGDEEPKVDGKEGADDSA</sequence>
<feature type="active site" evidence="5">
    <location>
        <position position="174"/>
    </location>
</feature>
<keyword evidence="12" id="KW-1185">Reference proteome</keyword>
<evidence type="ECO:0000256" key="3">
    <source>
        <dbReference type="ARBA" id="ARBA00022801"/>
    </source>
</evidence>
<feature type="domain" description="Endonuclease/exonuclease/phosphatase" evidence="10">
    <location>
        <begin position="69"/>
        <end position="316"/>
    </location>
</feature>
<comment type="caution">
    <text evidence="11">The sequence shown here is derived from an EMBL/GenBank/DDBJ whole genome shotgun (WGS) entry which is preliminary data.</text>
</comment>
<feature type="site" description="Interaction with DNA substrate" evidence="7">
    <location>
        <position position="316"/>
    </location>
</feature>
<keyword evidence="6" id="KW-0464">Manganese</keyword>
<feature type="binding site" evidence="6">
    <location>
        <position position="316"/>
    </location>
    <ligand>
        <name>Mg(2+)</name>
        <dbReference type="ChEBI" id="CHEBI:18420"/>
        <label>1</label>
    </ligand>
</feature>
<evidence type="ECO:0000256" key="8">
    <source>
        <dbReference type="RuleBase" id="RU362131"/>
    </source>
</evidence>
<keyword evidence="8" id="KW-0234">DNA repair</keyword>
<dbReference type="AlphaFoldDB" id="A0A9W7ZMS2"/>
<feature type="binding site" evidence="6">
    <location>
        <position position="72"/>
    </location>
    <ligand>
        <name>Mg(2+)</name>
        <dbReference type="ChEBI" id="CHEBI:18420"/>
        <label>1</label>
    </ligand>
</feature>
<dbReference type="NCBIfam" id="TIGR00633">
    <property type="entry name" value="xth"/>
    <property type="match status" value="1"/>
</dbReference>
<comment type="cofactor">
    <cofactor evidence="6 8">
        <name>Mg(2+)</name>
        <dbReference type="ChEBI" id="CHEBI:18420"/>
    </cofactor>
    <cofactor evidence="6 8">
        <name>Mn(2+)</name>
        <dbReference type="ChEBI" id="CHEBI:29035"/>
    </cofactor>
    <text evidence="6 8">Probably binds two magnesium or manganese ions per subunit.</text>
</comment>
<evidence type="ECO:0000259" key="10">
    <source>
        <dbReference type="Pfam" id="PF03372"/>
    </source>
</evidence>
<comment type="similarity">
    <text evidence="1 8">Belongs to the DNA repair enzymes AP/ExoA family.</text>
</comment>
<dbReference type="GO" id="GO:0006284">
    <property type="term" value="P:base-excision repair"/>
    <property type="evidence" value="ECO:0007669"/>
    <property type="project" value="TreeGrafter"/>
</dbReference>
<feature type="binding site" evidence="6">
    <location>
        <position position="315"/>
    </location>
    <ligand>
        <name>Mg(2+)</name>
        <dbReference type="ChEBI" id="CHEBI:18420"/>
        <label>1</label>
    </ligand>
</feature>
<feature type="site" description="Important for catalytic activity" evidence="7">
    <location>
        <position position="289"/>
    </location>
</feature>
<dbReference type="NCBIfam" id="TIGR00195">
    <property type="entry name" value="exoDNase_III"/>
    <property type="match status" value="1"/>
</dbReference>
<dbReference type="EMBL" id="JANBPT010000872">
    <property type="protein sequence ID" value="KAJ1911998.1"/>
    <property type="molecule type" value="Genomic_DNA"/>
</dbReference>
<feature type="binding site" evidence="6">
    <location>
        <position position="100"/>
    </location>
    <ligand>
        <name>Mg(2+)</name>
        <dbReference type="ChEBI" id="CHEBI:18420"/>
        <label>1</label>
    </ligand>
</feature>
<dbReference type="GO" id="GO:0008081">
    <property type="term" value="F:phosphoric diester hydrolase activity"/>
    <property type="evidence" value="ECO:0007669"/>
    <property type="project" value="TreeGrafter"/>
</dbReference>
<protein>
    <recommendedName>
        <fullName evidence="10">Endonuclease/exonuclease/phosphatase domain-containing protein</fullName>
    </recommendedName>
</protein>
<feature type="region of interest" description="Disordered" evidence="9">
    <location>
        <begin position="34"/>
        <end position="56"/>
    </location>
</feature>
<keyword evidence="2 6" id="KW-0479">Metal-binding</keyword>
<evidence type="ECO:0000256" key="4">
    <source>
        <dbReference type="ARBA" id="ARBA00022842"/>
    </source>
</evidence>
<evidence type="ECO:0000256" key="7">
    <source>
        <dbReference type="PIRSR" id="PIRSR604808-3"/>
    </source>
</evidence>
<dbReference type="Proteomes" id="UP001150569">
    <property type="component" value="Unassembled WGS sequence"/>
</dbReference>
<feature type="binding site" evidence="6">
    <location>
        <position position="215"/>
    </location>
    <ligand>
        <name>Mg(2+)</name>
        <dbReference type="ChEBI" id="CHEBI:18420"/>
        <label>1</label>
    </ligand>
</feature>
<keyword evidence="3" id="KW-0378">Hydrolase</keyword>
<dbReference type="PANTHER" id="PTHR22748:SF6">
    <property type="entry name" value="DNA-(APURINIC OR APYRIMIDINIC SITE) ENDONUCLEASE"/>
    <property type="match status" value="1"/>
</dbReference>
<feature type="active site" description="Proton donor/acceptor" evidence="5">
    <location>
        <position position="213"/>
    </location>
</feature>
<dbReference type="GO" id="GO:0003906">
    <property type="term" value="F:DNA-(apurinic or apyrimidinic site) endonuclease activity"/>
    <property type="evidence" value="ECO:0007669"/>
    <property type="project" value="TreeGrafter"/>
</dbReference>
<dbReference type="InterPro" id="IPR004808">
    <property type="entry name" value="AP_endonuc_1"/>
</dbReference>
<dbReference type="PROSITE" id="PS51435">
    <property type="entry name" value="AP_NUCLEASE_F1_4"/>
    <property type="match status" value="1"/>
</dbReference>
<organism evidence="11 12">
    <name type="scientific">Tieghemiomyces parasiticus</name>
    <dbReference type="NCBI Taxonomy" id="78921"/>
    <lineage>
        <taxon>Eukaryota</taxon>
        <taxon>Fungi</taxon>
        <taxon>Fungi incertae sedis</taxon>
        <taxon>Zoopagomycota</taxon>
        <taxon>Kickxellomycotina</taxon>
        <taxon>Dimargaritomycetes</taxon>
        <taxon>Dimargaritales</taxon>
        <taxon>Dimargaritaceae</taxon>
        <taxon>Tieghemiomyces</taxon>
    </lineage>
</organism>
<evidence type="ECO:0000313" key="11">
    <source>
        <dbReference type="EMBL" id="KAJ1911998.1"/>
    </source>
</evidence>
<proteinExistence type="inferred from homology"/>
<keyword evidence="8" id="KW-0227">DNA damage</keyword>
<evidence type="ECO:0000256" key="6">
    <source>
        <dbReference type="PIRSR" id="PIRSR604808-2"/>
    </source>
</evidence>
<evidence type="ECO:0000313" key="12">
    <source>
        <dbReference type="Proteomes" id="UP001150569"/>
    </source>
</evidence>
<dbReference type="PANTHER" id="PTHR22748">
    <property type="entry name" value="AP ENDONUCLEASE"/>
    <property type="match status" value="1"/>
</dbReference>
<dbReference type="GO" id="GO:0046872">
    <property type="term" value="F:metal ion binding"/>
    <property type="evidence" value="ECO:0007669"/>
    <property type="project" value="UniProtKB-KW"/>
</dbReference>
<evidence type="ECO:0000256" key="2">
    <source>
        <dbReference type="ARBA" id="ARBA00022723"/>
    </source>
</evidence>
<name>A0A9W7ZMS2_9FUNG</name>
<dbReference type="InterPro" id="IPR036691">
    <property type="entry name" value="Endo/exonu/phosph_ase_sf"/>
</dbReference>
<evidence type="ECO:0000256" key="1">
    <source>
        <dbReference type="ARBA" id="ARBA00007092"/>
    </source>
</evidence>
<feature type="binding site" evidence="6">
    <location>
        <position position="213"/>
    </location>
    <ligand>
        <name>Mg(2+)</name>
        <dbReference type="ChEBI" id="CHEBI:18420"/>
        <label>1</label>
    </ligand>
</feature>
<dbReference type="Pfam" id="PF03372">
    <property type="entry name" value="Exo_endo_phos"/>
    <property type="match status" value="1"/>
</dbReference>
<feature type="site" description="Transition state stabilizer" evidence="7">
    <location>
        <position position="215"/>
    </location>
</feature>
<gene>
    <name evidence="11" type="ORF">IWQ60_009873</name>
</gene>
<feature type="active site" description="Proton acceptor" evidence="5">
    <location>
        <position position="316"/>
    </location>
</feature>
<accession>A0A9W7ZMS2</accession>
<dbReference type="InterPro" id="IPR005135">
    <property type="entry name" value="Endo/exonuclease/phosphatase"/>
</dbReference>